<dbReference type="Proteomes" id="UP000271974">
    <property type="component" value="Unassembled WGS sequence"/>
</dbReference>
<proteinExistence type="predicted"/>
<evidence type="ECO:0000256" key="1">
    <source>
        <dbReference type="SAM" id="MobiDB-lite"/>
    </source>
</evidence>
<sequence length="167" mass="19238">MPLEFISMVKGFHEPSFDDRGFLMHLTRAQWNNSATSEAMNLLRSYAEPYYEMKCPESKDDPPEEDGSDSESQSKDDASSSSNNKTKKKSYCIKFAVRNLHNNSHCFVACNLADPEDFTNFLFSKLAEDTHDLPKTDMQIRIFPVQRISEAKPRIVEETFGRFLSRH</sequence>
<evidence type="ECO:0000313" key="3">
    <source>
        <dbReference type="Proteomes" id="UP000271974"/>
    </source>
</evidence>
<name>A0A433T3D6_ELYCH</name>
<evidence type="ECO:0000313" key="2">
    <source>
        <dbReference type="EMBL" id="RUS76054.1"/>
    </source>
</evidence>
<comment type="caution">
    <text evidence="2">The sequence shown here is derived from an EMBL/GenBank/DDBJ whole genome shotgun (WGS) entry which is preliminary data.</text>
</comment>
<keyword evidence="3" id="KW-1185">Reference proteome</keyword>
<dbReference type="EMBL" id="RQTK01000690">
    <property type="protein sequence ID" value="RUS76054.1"/>
    <property type="molecule type" value="Genomic_DNA"/>
</dbReference>
<gene>
    <name evidence="2" type="ORF">EGW08_016184</name>
</gene>
<accession>A0A433T3D6</accession>
<dbReference type="AlphaFoldDB" id="A0A433T3D6"/>
<protein>
    <submittedName>
        <fullName evidence="2">Uncharacterized protein</fullName>
    </submittedName>
</protein>
<reference evidence="2 3" key="1">
    <citation type="submission" date="2019-01" db="EMBL/GenBank/DDBJ databases">
        <title>A draft genome assembly of the solar-powered sea slug Elysia chlorotica.</title>
        <authorList>
            <person name="Cai H."/>
            <person name="Li Q."/>
            <person name="Fang X."/>
            <person name="Li J."/>
            <person name="Curtis N.E."/>
            <person name="Altenburger A."/>
            <person name="Shibata T."/>
            <person name="Feng M."/>
            <person name="Maeda T."/>
            <person name="Schwartz J.A."/>
            <person name="Shigenobu S."/>
            <person name="Lundholm N."/>
            <person name="Nishiyama T."/>
            <person name="Yang H."/>
            <person name="Hasebe M."/>
            <person name="Li S."/>
            <person name="Pierce S.K."/>
            <person name="Wang J."/>
        </authorList>
    </citation>
    <scope>NUCLEOTIDE SEQUENCE [LARGE SCALE GENOMIC DNA]</scope>
    <source>
        <strain evidence="2">EC2010</strain>
        <tissue evidence="2">Whole organism of an adult</tissue>
    </source>
</reference>
<feature type="region of interest" description="Disordered" evidence="1">
    <location>
        <begin position="53"/>
        <end position="87"/>
    </location>
</feature>
<organism evidence="2 3">
    <name type="scientific">Elysia chlorotica</name>
    <name type="common">Eastern emerald elysia</name>
    <name type="synonym">Sea slug</name>
    <dbReference type="NCBI Taxonomy" id="188477"/>
    <lineage>
        <taxon>Eukaryota</taxon>
        <taxon>Metazoa</taxon>
        <taxon>Spiralia</taxon>
        <taxon>Lophotrochozoa</taxon>
        <taxon>Mollusca</taxon>
        <taxon>Gastropoda</taxon>
        <taxon>Heterobranchia</taxon>
        <taxon>Euthyneura</taxon>
        <taxon>Panpulmonata</taxon>
        <taxon>Sacoglossa</taxon>
        <taxon>Placobranchoidea</taxon>
        <taxon>Plakobranchidae</taxon>
        <taxon>Elysia</taxon>
    </lineage>
</organism>